<dbReference type="AlphaFoldDB" id="A0A5C7VKQ1"/>
<sequence>MGHFLSPELVDHICKPYQRSGKFAWHFARGKLKRDPVFTHILQAGYISPYARILDIGCGQGLLAAMLCGMDDYTHRYSERKAEIKAASVTGIELMRNDVIRARQALQVFGSRIQIIHGDMRHIDFGSADVVVILDVLHYVPSNEQNDILKRVYACLSSGGKLLLRVGDAAAGLPFLFSKWVDTVVFAFRGHVSVRVYCRSLAEWIDQLEKTGFRVTAIPMHQGTPFANILLHCHRP</sequence>
<keyword evidence="1" id="KW-0489">Methyltransferase</keyword>
<accession>A0A5C7VKQ1</accession>
<dbReference type="CDD" id="cd02440">
    <property type="entry name" value="AdoMet_MTases"/>
    <property type="match status" value="1"/>
</dbReference>
<dbReference type="Proteomes" id="UP000321055">
    <property type="component" value="Unassembled WGS sequence"/>
</dbReference>
<dbReference type="PANTHER" id="PTHR43861">
    <property type="entry name" value="TRANS-ACONITATE 2-METHYLTRANSFERASE-RELATED"/>
    <property type="match status" value="1"/>
</dbReference>
<dbReference type="EMBL" id="SSFX01000106">
    <property type="protein sequence ID" value="TXI26266.1"/>
    <property type="molecule type" value="Genomic_DNA"/>
</dbReference>
<dbReference type="GO" id="GO:0032259">
    <property type="term" value="P:methylation"/>
    <property type="evidence" value="ECO:0007669"/>
    <property type="project" value="UniProtKB-KW"/>
</dbReference>
<organism evidence="1 2">
    <name type="scientific">Nitrosomonas oligotropha</name>
    <dbReference type="NCBI Taxonomy" id="42354"/>
    <lineage>
        <taxon>Bacteria</taxon>
        <taxon>Pseudomonadati</taxon>
        <taxon>Pseudomonadota</taxon>
        <taxon>Betaproteobacteria</taxon>
        <taxon>Nitrosomonadales</taxon>
        <taxon>Nitrosomonadaceae</taxon>
        <taxon>Nitrosomonas</taxon>
    </lineage>
</organism>
<keyword evidence="1" id="KW-0808">Transferase</keyword>
<dbReference type="InterPro" id="IPR029063">
    <property type="entry name" value="SAM-dependent_MTases_sf"/>
</dbReference>
<dbReference type="Gene3D" id="3.40.50.150">
    <property type="entry name" value="Vaccinia Virus protein VP39"/>
    <property type="match status" value="1"/>
</dbReference>
<dbReference type="Pfam" id="PF13489">
    <property type="entry name" value="Methyltransf_23"/>
    <property type="match status" value="1"/>
</dbReference>
<dbReference type="PANTHER" id="PTHR43861:SF1">
    <property type="entry name" value="TRANS-ACONITATE 2-METHYLTRANSFERASE"/>
    <property type="match status" value="1"/>
</dbReference>
<dbReference type="SUPFAM" id="SSF53335">
    <property type="entry name" value="S-adenosyl-L-methionine-dependent methyltransferases"/>
    <property type="match status" value="1"/>
</dbReference>
<evidence type="ECO:0000313" key="2">
    <source>
        <dbReference type="Proteomes" id="UP000321055"/>
    </source>
</evidence>
<gene>
    <name evidence="1" type="ORF">E6Q60_12930</name>
</gene>
<dbReference type="GO" id="GO:0008168">
    <property type="term" value="F:methyltransferase activity"/>
    <property type="evidence" value="ECO:0007669"/>
    <property type="project" value="UniProtKB-KW"/>
</dbReference>
<protein>
    <submittedName>
        <fullName evidence="1">Class I SAM-dependent methyltransferase</fullName>
    </submittedName>
</protein>
<evidence type="ECO:0000313" key="1">
    <source>
        <dbReference type="EMBL" id="TXI26266.1"/>
    </source>
</evidence>
<proteinExistence type="predicted"/>
<comment type="caution">
    <text evidence="1">The sequence shown here is derived from an EMBL/GenBank/DDBJ whole genome shotgun (WGS) entry which is preliminary data.</text>
</comment>
<name>A0A5C7VKQ1_9PROT</name>
<reference evidence="1 2" key="1">
    <citation type="submission" date="2018-09" db="EMBL/GenBank/DDBJ databases">
        <title>Metagenome Assembled Genomes from an Advanced Water Purification Facility.</title>
        <authorList>
            <person name="Stamps B.W."/>
            <person name="Spear J.R."/>
        </authorList>
    </citation>
    <scope>NUCLEOTIDE SEQUENCE [LARGE SCALE GENOMIC DNA]</scope>
    <source>
        <strain evidence="1">Bin_54_1</strain>
    </source>
</reference>